<name>A0A845L0E5_9FIRM</name>
<dbReference type="OrthoDB" id="9766163at2"/>
<keyword evidence="3 5" id="KW-0694">RNA-binding</keyword>
<dbReference type="InterPro" id="IPR043682">
    <property type="entry name" value="RqcH_bacterial"/>
</dbReference>
<feature type="domain" description="NFACT RNA-binding" evidence="7">
    <location>
        <begin position="514"/>
        <end position="604"/>
    </location>
</feature>
<dbReference type="GO" id="GO:0043023">
    <property type="term" value="F:ribosomal large subunit binding"/>
    <property type="evidence" value="ECO:0007669"/>
    <property type="project" value="UniProtKB-UniRule"/>
</dbReference>
<dbReference type="AlphaFoldDB" id="A0A845L0E5"/>
<feature type="region of interest" description="Disordered" evidence="6">
    <location>
        <begin position="448"/>
        <end position="515"/>
    </location>
</feature>
<evidence type="ECO:0000256" key="5">
    <source>
        <dbReference type="HAMAP-Rule" id="MF_00844"/>
    </source>
</evidence>
<dbReference type="InterPro" id="IPR008532">
    <property type="entry name" value="NFACT_RNA-bd"/>
</dbReference>
<keyword evidence="4 5" id="KW-0648">Protein biosynthesis</keyword>
<protein>
    <recommendedName>
        <fullName evidence="5">Rqc2 homolog RqcH</fullName>
        <shortName evidence="5">RqcH</shortName>
    </recommendedName>
</protein>
<evidence type="ECO:0000256" key="3">
    <source>
        <dbReference type="ARBA" id="ARBA00022884"/>
    </source>
</evidence>
<dbReference type="HAMAP" id="MF_00844_B">
    <property type="entry name" value="RqcH_B"/>
    <property type="match status" value="1"/>
</dbReference>
<evidence type="ECO:0000256" key="4">
    <source>
        <dbReference type="ARBA" id="ARBA00022917"/>
    </source>
</evidence>
<comment type="caution">
    <text evidence="8">The sequence shown here is derived from an EMBL/GenBank/DDBJ whole genome shotgun (WGS) entry which is preliminary data.</text>
</comment>
<dbReference type="Pfam" id="PF05833">
    <property type="entry name" value="NFACT_N"/>
    <property type="match status" value="1"/>
</dbReference>
<evidence type="ECO:0000313" key="8">
    <source>
        <dbReference type="EMBL" id="MZP29036.1"/>
    </source>
</evidence>
<organism evidence="8 9">
    <name type="scientific">Heliomicrobium undosum</name>
    <dbReference type="NCBI Taxonomy" id="121734"/>
    <lineage>
        <taxon>Bacteria</taxon>
        <taxon>Bacillati</taxon>
        <taxon>Bacillota</taxon>
        <taxon>Clostridia</taxon>
        <taxon>Eubacteriales</taxon>
        <taxon>Heliobacteriaceae</taxon>
        <taxon>Heliomicrobium</taxon>
    </lineage>
</organism>
<comment type="similarity">
    <text evidence="5">Belongs to the NEMF family.</text>
</comment>
<dbReference type="SUPFAM" id="SSF46946">
    <property type="entry name" value="S13-like H2TH domain"/>
    <property type="match status" value="1"/>
</dbReference>
<reference evidence="8 9" key="1">
    <citation type="submission" date="2020-01" db="EMBL/GenBank/DDBJ databases">
        <title>Whole-genome sequence of Heliobacterium undosum DSM 13378.</title>
        <authorList>
            <person name="Kyndt J.A."/>
            <person name="Meyer T.E."/>
        </authorList>
    </citation>
    <scope>NUCLEOTIDE SEQUENCE [LARGE SCALE GENOMIC DNA]</scope>
    <source>
        <strain evidence="8 9">DSM 13378</strain>
    </source>
</reference>
<dbReference type="PANTHER" id="PTHR15239">
    <property type="entry name" value="NUCLEAR EXPORT MEDIATOR FACTOR NEMF"/>
    <property type="match status" value="1"/>
</dbReference>
<evidence type="ECO:0000313" key="9">
    <source>
        <dbReference type="Proteomes" id="UP000463470"/>
    </source>
</evidence>
<keyword evidence="1 5" id="KW-0820">tRNA-binding</keyword>
<dbReference type="Gene3D" id="1.10.8.50">
    <property type="match status" value="1"/>
</dbReference>
<dbReference type="EMBL" id="WXEY01000003">
    <property type="protein sequence ID" value="MZP29036.1"/>
    <property type="molecule type" value="Genomic_DNA"/>
</dbReference>
<proteinExistence type="inferred from homology"/>
<dbReference type="RefSeq" id="WP_161255652.1">
    <property type="nucleotide sequence ID" value="NZ_WXEY01000003.1"/>
</dbReference>
<comment type="function">
    <text evidence="5">Key component of the ribosome quality control system (RQC), a ribosome-associated complex that mediates the extraction of incompletely synthesized nascent chains from stalled ribosomes and their subsequent degradation. RqcH recruits Ala-charged tRNA, and with RqcP directs the elongation of stalled nascent chains on 50S ribosomal subunits, leading to non-templated C-terminal alanine extensions (Ala tail). The Ala tail promotes nascent chain degradation. May add between 1 and at least 8 Ala residues. Binds to stalled 50S ribosomal subunits.</text>
</comment>
<dbReference type="GO" id="GO:1990112">
    <property type="term" value="C:RQC complex"/>
    <property type="evidence" value="ECO:0007669"/>
    <property type="project" value="TreeGrafter"/>
</dbReference>
<sequence>MALDGLTLTTITDELRPALLGGRIDRIVQPLPEEIHLIGRTGHTNWRLLLSAHPVTGRIHLTKKNKPNPTQPPLYCMVLRKHLEGGRVRAVEQSPWERVVRLRFDASDELGGRTEKSLILEIMGKHSNLILVDDATETIIDGIRRYSHAVSRHREVLPGRTYIAPPDPNKKAPSAVTDETLAELIWKHDENTPVEKALQQNLMGVSPETAREICHRAGLGRDAVVGECGRYEFSRLALALRDLVSLVERQEPTPEIVWQAGTGAPKTFAPWPLTHLDAALRREKMDSVNEAADRFYHSKDDLEKLAAKRAALVKRIAAEWDRAQRRKTSQEKDIASAEKDLVCRTWGDLLLANLYRVQPGDAAITVADLTDPEKTHVIELEPSLSPSENVQAFYSRYNKARQTVLLATEQKENTAQEVAYLDTVLIALEQAETPGDLEEIRQELVTSGYLPDEGGKGKAGKGGYGGAGAGAGGKAGKAGSKGGKGGKGAGGKGNKGGKSGAADAEGPPKPLTVTTDDGWTIWIGRNNRQNDYLTMKMAREKDIWLHTKDIPGSHVVIPIRDQRPLPDSVLELAASYAAHFSRAREADKVPVDYTERRHVRKPSGAKPGFVIYDHQQTVWVRPRVTDNDVLIP</sequence>
<dbReference type="InterPro" id="IPR010979">
    <property type="entry name" value="Ribosomal_uS13-like_H2TH"/>
</dbReference>
<dbReference type="InterPro" id="IPR051608">
    <property type="entry name" value="RQC_Subunit_NEMF"/>
</dbReference>
<dbReference type="GO" id="GO:0000049">
    <property type="term" value="F:tRNA binding"/>
    <property type="evidence" value="ECO:0007669"/>
    <property type="project" value="UniProtKB-UniRule"/>
</dbReference>
<dbReference type="Proteomes" id="UP000463470">
    <property type="component" value="Unassembled WGS sequence"/>
</dbReference>
<dbReference type="GO" id="GO:0072344">
    <property type="term" value="P:rescue of stalled ribosome"/>
    <property type="evidence" value="ECO:0007669"/>
    <property type="project" value="UniProtKB-UniRule"/>
</dbReference>
<dbReference type="Gene3D" id="2.30.310.10">
    <property type="entry name" value="ibrinogen binding protein from staphylococcus aureus domain"/>
    <property type="match status" value="1"/>
</dbReference>
<dbReference type="PANTHER" id="PTHR15239:SF6">
    <property type="entry name" value="RIBOSOME QUALITY CONTROL COMPLEX SUBUNIT NEMF"/>
    <property type="match status" value="1"/>
</dbReference>
<evidence type="ECO:0000256" key="6">
    <source>
        <dbReference type="SAM" id="MobiDB-lite"/>
    </source>
</evidence>
<keyword evidence="9" id="KW-1185">Reference proteome</keyword>
<comment type="subunit">
    <text evidence="5">Associates with stalled 50S ribosomal subunits. Binds to RqcP.</text>
</comment>
<evidence type="ECO:0000256" key="1">
    <source>
        <dbReference type="ARBA" id="ARBA00022555"/>
    </source>
</evidence>
<dbReference type="FunFam" id="2.30.310.10:FF:000004">
    <property type="entry name" value="Fibronectin-binding protein A"/>
    <property type="match status" value="1"/>
</dbReference>
<feature type="compositionally biased region" description="Gly residues" evidence="6">
    <location>
        <begin position="460"/>
        <end position="499"/>
    </location>
</feature>
<dbReference type="GO" id="GO:0019843">
    <property type="term" value="F:rRNA binding"/>
    <property type="evidence" value="ECO:0007669"/>
    <property type="project" value="UniProtKB-UniRule"/>
</dbReference>
<dbReference type="Pfam" id="PF05670">
    <property type="entry name" value="NFACT-R_1"/>
    <property type="match status" value="1"/>
</dbReference>
<keyword evidence="2 5" id="KW-0699">rRNA-binding</keyword>
<accession>A0A845L0E5</accession>
<gene>
    <name evidence="5" type="primary">rqcH</name>
    <name evidence="8" type="ORF">GTO91_04835</name>
</gene>
<evidence type="ECO:0000259" key="7">
    <source>
        <dbReference type="Pfam" id="PF05670"/>
    </source>
</evidence>
<evidence type="ECO:0000256" key="2">
    <source>
        <dbReference type="ARBA" id="ARBA00022730"/>
    </source>
</evidence>